<dbReference type="SMART" id="SM00382">
    <property type="entry name" value="AAA"/>
    <property type="match status" value="1"/>
</dbReference>
<dbReference type="GeneID" id="136814976"/>
<feature type="compositionally biased region" description="Basic and acidic residues" evidence="17">
    <location>
        <begin position="801"/>
        <end position="814"/>
    </location>
</feature>
<organism evidence="19 20">
    <name type="scientific">Clytia hemisphaerica</name>
    <dbReference type="NCBI Taxonomy" id="252671"/>
    <lineage>
        <taxon>Eukaryota</taxon>
        <taxon>Metazoa</taxon>
        <taxon>Cnidaria</taxon>
        <taxon>Hydrozoa</taxon>
        <taxon>Hydroidolina</taxon>
        <taxon>Leptothecata</taxon>
        <taxon>Obeliida</taxon>
        <taxon>Clytiidae</taxon>
        <taxon>Clytia</taxon>
    </lineage>
</organism>
<feature type="domain" description="MCM C-terminal AAA(+) ATPase" evidence="18">
    <location>
        <begin position="307"/>
        <end position="510"/>
    </location>
</feature>
<keyword evidence="20" id="KW-1185">Reference proteome</keyword>
<evidence type="ECO:0000256" key="13">
    <source>
        <dbReference type="ARBA" id="ARBA00041085"/>
    </source>
</evidence>
<proteinExistence type="inferred from homology"/>
<dbReference type="Gene3D" id="2.40.50.140">
    <property type="entry name" value="Nucleic acid-binding proteins"/>
    <property type="match status" value="1"/>
</dbReference>
<evidence type="ECO:0000256" key="12">
    <source>
        <dbReference type="ARBA" id="ARBA00023242"/>
    </source>
</evidence>
<dbReference type="GO" id="GO:0016787">
    <property type="term" value="F:hydrolase activity"/>
    <property type="evidence" value="ECO:0007669"/>
    <property type="project" value="UniProtKB-KW"/>
</dbReference>
<feature type="compositionally biased region" description="Basic and acidic residues" evidence="17">
    <location>
        <begin position="959"/>
        <end position="980"/>
    </location>
</feature>
<evidence type="ECO:0000256" key="2">
    <source>
        <dbReference type="ARBA" id="ARBA00008010"/>
    </source>
</evidence>
<evidence type="ECO:0000256" key="9">
    <source>
        <dbReference type="ARBA" id="ARBA00022840"/>
    </source>
</evidence>
<dbReference type="PANTHER" id="PTHR11630:SF48">
    <property type="entry name" value="DNA HELICASE MCM9"/>
    <property type="match status" value="1"/>
</dbReference>
<evidence type="ECO:0000256" key="14">
    <source>
        <dbReference type="ARBA" id="ARBA00042301"/>
    </source>
</evidence>
<evidence type="ECO:0000256" key="7">
    <source>
        <dbReference type="ARBA" id="ARBA00022801"/>
    </source>
</evidence>
<dbReference type="GO" id="GO:0000724">
    <property type="term" value="P:double-strand break repair via homologous recombination"/>
    <property type="evidence" value="ECO:0007669"/>
    <property type="project" value="TreeGrafter"/>
</dbReference>
<dbReference type="SMART" id="SM00350">
    <property type="entry name" value="MCM"/>
    <property type="match status" value="1"/>
</dbReference>
<dbReference type="InterPro" id="IPR001208">
    <property type="entry name" value="MCM_dom"/>
</dbReference>
<dbReference type="InterPro" id="IPR018525">
    <property type="entry name" value="MCM_CS"/>
</dbReference>
<evidence type="ECO:0000256" key="5">
    <source>
        <dbReference type="ARBA" id="ARBA00022741"/>
    </source>
</evidence>
<evidence type="ECO:0000313" key="20">
    <source>
        <dbReference type="Proteomes" id="UP000594262"/>
    </source>
</evidence>
<feature type="compositionally biased region" description="Low complexity" evidence="17">
    <location>
        <begin position="1020"/>
        <end position="1038"/>
    </location>
</feature>
<keyword evidence="11" id="KW-0234">DNA repair</keyword>
<dbReference type="Proteomes" id="UP000594262">
    <property type="component" value="Unplaced"/>
</dbReference>
<dbReference type="OrthoDB" id="271325at2759"/>
<dbReference type="PROSITE" id="PS00847">
    <property type="entry name" value="MCM_1"/>
    <property type="match status" value="1"/>
</dbReference>
<evidence type="ECO:0000256" key="8">
    <source>
        <dbReference type="ARBA" id="ARBA00022806"/>
    </source>
</evidence>
<keyword evidence="10 16" id="KW-0238">DNA-binding</keyword>
<feature type="compositionally biased region" description="Polar residues" evidence="17">
    <location>
        <begin position="921"/>
        <end position="944"/>
    </location>
</feature>
<dbReference type="Pfam" id="PF17207">
    <property type="entry name" value="MCM_OB"/>
    <property type="match status" value="1"/>
</dbReference>
<dbReference type="GO" id="GO:0005634">
    <property type="term" value="C:nucleus"/>
    <property type="evidence" value="ECO:0007669"/>
    <property type="project" value="UniProtKB-SubCell"/>
</dbReference>
<reference evidence="19" key="1">
    <citation type="submission" date="2021-01" db="UniProtKB">
        <authorList>
            <consortium name="EnsemblMetazoa"/>
        </authorList>
    </citation>
    <scope>IDENTIFICATION</scope>
</reference>
<dbReference type="GO" id="GO:0005524">
    <property type="term" value="F:ATP binding"/>
    <property type="evidence" value="ECO:0007669"/>
    <property type="project" value="UniProtKB-KW"/>
</dbReference>
<evidence type="ECO:0000259" key="18">
    <source>
        <dbReference type="PROSITE" id="PS50051"/>
    </source>
</evidence>
<feature type="region of interest" description="Disordered" evidence="17">
    <location>
        <begin position="791"/>
        <end position="866"/>
    </location>
</feature>
<dbReference type="Pfam" id="PF17855">
    <property type="entry name" value="MCM_lid"/>
    <property type="match status" value="1"/>
</dbReference>
<dbReference type="AlphaFoldDB" id="A0A7M5X5Y6"/>
<dbReference type="PANTHER" id="PTHR11630">
    <property type="entry name" value="DNA REPLICATION LICENSING FACTOR MCM FAMILY MEMBER"/>
    <property type="match status" value="1"/>
</dbReference>
<dbReference type="GO" id="GO:0017116">
    <property type="term" value="F:single-stranded DNA helicase activity"/>
    <property type="evidence" value="ECO:0007669"/>
    <property type="project" value="TreeGrafter"/>
</dbReference>
<keyword evidence="6" id="KW-0227">DNA damage</keyword>
<dbReference type="GO" id="GO:0042555">
    <property type="term" value="C:MCM complex"/>
    <property type="evidence" value="ECO:0007669"/>
    <property type="project" value="TreeGrafter"/>
</dbReference>
<dbReference type="InterPro" id="IPR012340">
    <property type="entry name" value="NA-bd_OB-fold"/>
</dbReference>
<evidence type="ECO:0000256" key="1">
    <source>
        <dbReference type="ARBA" id="ARBA00004123"/>
    </source>
</evidence>
<dbReference type="InterPro" id="IPR058768">
    <property type="entry name" value="MCM9_N"/>
</dbReference>
<feature type="compositionally biased region" description="Basic residues" evidence="17">
    <location>
        <begin position="1113"/>
        <end position="1123"/>
    </location>
</feature>
<keyword evidence="5 16" id="KW-0547">Nucleotide-binding</keyword>
<accession>A0A7M5X5Y6</accession>
<feature type="compositionally biased region" description="Basic and acidic residues" evidence="17">
    <location>
        <begin position="907"/>
        <end position="920"/>
    </location>
</feature>
<protein>
    <recommendedName>
        <fullName evidence="13">DNA helicase MCM9</fullName>
        <ecNumber evidence="3">3.6.4.12</ecNumber>
    </recommendedName>
    <alternativeName>
        <fullName evidence="14">Minichromosome maintenance 9</fullName>
    </alternativeName>
</protein>
<feature type="region of interest" description="Disordered" evidence="17">
    <location>
        <begin position="667"/>
        <end position="721"/>
    </location>
</feature>
<dbReference type="SUPFAM" id="SSF50249">
    <property type="entry name" value="Nucleic acid-binding proteins"/>
    <property type="match status" value="1"/>
</dbReference>
<dbReference type="InterPro" id="IPR031327">
    <property type="entry name" value="MCM"/>
</dbReference>
<evidence type="ECO:0000256" key="16">
    <source>
        <dbReference type="RuleBase" id="RU004070"/>
    </source>
</evidence>
<feature type="region of interest" description="Disordered" evidence="17">
    <location>
        <begin position="1097"/>
        <end position="1123"/>
    </location>
</feature>
<dbReference type="GO" id="GO:0006260">
    <property type="term" value="P:DNA replication"/>
    <property type="evidence" value="ECO:0007669"/>
    <property type="project" value="InterPro"/>
</dbReference>
<dbReference type="Pfam" id="PF26066">
    <property type="entry name" value="MCM9_N"/>
    <property type="match status" value="1"/>
</dbReference>
<evidence type="ECO:0000256" key="15">
    <source>
        <dbReference type="ARBA" id="ARBA00047995"/>
    </source>
</evidence>
<feature type="region of interest" description="Disordered" evidence="17">
    <location>
        <begin position="907"/>
        <end position="1004"/>
    </location>
</feature>
<name>A0A7M5X5Y6_9CNID</name>
<dbReference type="RefSeq" id="XP_066927501.1">
    <property type="nucleotide sequence ID" value="XM_067071400.1"/>
</dbReference>
<dbReference type="FunFam" id="3.40.50.300:FF:000671">
    <property type="entry name" value="DNA helicase MCM9 isoform X1"/>
    <property type="match status" value="1"/>
</dbReference>
<keyword evidence="4" id="KW-0235">DNA replication</keyword>
<sequence>MDEEEEINFQDVEHVFHTFLRQHCENEVMEILNAENELEHYSLHVNALELFDMNMLISTQLLKVPLQLLPVFERAAFKVQRECLRDLVPNESQYSMSVKTNCHVRLSNLPICPELTRNRLPQSEDVGTFLAFSGTVIRCSIAKLLEYERQFMCNKCRHVFTVEVEFEQNYNLPTPTSCPSSDGCNSYKFTEMKDGKGPSKCKDYQELKVQEQVQRLDVGTIPRSIVVIMEDDLVDKCKPGDDVTVSGVVLRRWQNVYQDTRCQIEIVIKASDVIISNDQRSSVTMTDQHRREFEFFWEENRHSPLKGRNEILSGFCPQVYGLYVVKLAVTIALIGGVQRVKESGTRIRGESHLLLVGDPGTGKSQFLKYAAKVMPRSVLTTGIGSTSAGLTVTAVKDSGEWQLEAGALVLADGGICCIDEFNSIREHDRTSIHEAMEQQTISVAKAGLVCKLNTRTTILAATNPKGKYDRHESVSVNVALASPLLSRFDVVLVLIDKQNEDWDRIISNFILRRRRPSASIDFWSLDRMQAYFSFVKRKAPTLSEDSMRILRAYYQGQRSADLRNAARTTIRLLESMIRISEAHARLMFREEVTIQDAVMAVCIMECSMQNTALLQGLMNPLHTSFPKDADAEYIDQATVILNKLKLNDILEKVLEYERERKIALLRSRRNNSSDHDGSHNSSTNESHQKSFRSVSNDSQIKTNNRPLGSQRGNCDGESMDTANNQRLHSTVNAFQKSFTAAISDSLTPLTNQEQEHERITTPPANQKSLLDMFQLEEEDKEDDPIWQHFISTQTSSSSTKTKADKKTTSAEKGELVVPKKKKPFFRNTQSASASGKSKSGDNNNNEKRLMDEHGTDSLKQNTSFKMTNPAKTKNVLKTKNTFFTGENLDDEAIDDFFRLEEDISKQTKMTETKNRSHTTESRNLTTEAGNLGKTSSFETNTKIQKTFRAPFQIRAPNKRPSDKCNDDEIDGNNDKSDLHQRPSKSNVKCVENKASPIVDSPPDLADFDKDSLWDDDILNSSLSSTKTNKNKNNLNSTSQKDDAYADTLLITTQERITPDFTAFPPRKRNKPFELKEFDIVNTTTESQLAARVMDVQTPTTRNNNELENTGPKGKLKRFKFRKK</sequence>
<evidence type="ECO:0000256" key="6">
    <source>
        <dbReference type="ARBA" id="ARBA00022763"/>
    </source>
</evidence>
<feature type="compositionally biased region" description="Low complexity" evidence="17">
    <location>
        <begin position="791"/>
        <end position="800"/>
    </location>
</feature>
<evidence type="ECO:0000256" key="3">
    <source>
        <dbReference type="ARBA" id="ARBA00012551"/>
    </source>
</evidence>
<dbReference type="CDD" id="cd17760">
    <property type="entry name" value="MCM9"/>
    <property type="match status" value="1"/>
</dbReference>
<keyword evidence="12" id="KW-0539">Nucleus</keyword>
<dbReference type="Pfam" id="PF00493">
    <property type="entry name" value="MCM"/>
    <property type="match status" value="1"/>
</dbReference>
<dbReference type="Gene3D" id="3.30.1640.10">
    <property type="entry name" value="mini-chromosome maintenance (MCM) complex, chain A, domain 1"/>
    <property type="match status" value="1"/>
</dbReference>
<dbReference type="InterPro" id="IPR033762">
    <property type="entry name" value="MCM_OB"/>
</dbReference>
<dbReference type="EnsemblMetazoa" id="CLYHEMT018518.1">
    <property type="protein sequence ID" value="CLYHEMP018518.1"/>
    <property type="gene ID" value="CLYHEMG018518"/>
</dbReference>
<evidence type="ECO:0000313" key="19">
    <source>
        <dbReference type="EnsemblMetazoa" id="CLYHEMP018518.1"/>
    </source>
</evidence>
<dbReference type="PROSITE" id="PS50051">
    <property type="entry name" value="MCM_2"/>
    <property type="match status" value="1"/>
</dbReference>
<dbReference type="SUPFAM" id="SSF52540">
    <property type="entry name" value="P-loop containing nucleoside triphosphate hydrolases"/>
    <property type="match status" value="1"/>
</dbReference>
<feature type="compositionally biased region" description="Polar residues" evidence="17">
    <location>
        <begin position="691"/>
        <end position="712"/>
    </location>
</feature>
<keyword evidence="7" id="KW-0378">Hydrolase</keyword>
<dbReference type="EC" id="3.6.4.12" evidence="3"/>
<dbReference type="PRINTS" id="PR01657">
    <property type="entry name" value="MCMFAMILY"/>
</dbReference>
<comment type="subcellular location">
    <subcellularLocation>
        <location evidence="1">Nucleus</location>
    </subcellularLocation>
</comment>
<comment type="catalytic activity">
    <reaction evidence="15">
        <text>ATP + H2O = ADP + phosphate + H(+)</text>
        <dbReference type="Rhea" id="RHEA:13065"/>
        <dbReference type="ChEBI" id="CHEBI:15377"/>
        <dbReference type="ChEBI" id="CHEBI:15378"/>
        <dbReference type="ChEBI" id="CHEBI:30616"/>
        <dbReference type="ChEBI" id="CHEBI:43474"/>
        <dbReference type="ChEBI" id="CHEBI:456216"/>
        <dbReference type="EC" id="3.6.4.12"/>
    </reaction>
</comment>
<evidence type="ECO:0000256" key="11">
    <source>
        <dbReference type="ARBA" id="ARBA00023204"/>
    </source>
</evidence>
<evidence type="ECO:0000256" key="10">
    <source>
        <dbReference type="ARBA" id="ARBA00023125"/>
    </source>
</evidence>
<feature type="compositionally biased region" description="Basic and acidic residues" evidence="17">
    <location>
        <begin position="844"/>
        <end position="856"/>
    </location>
</feature>
<keyword evidence="8" id="KW-0347">Helicase</keyword>
<dbReference type="InterPro" id="IPR041562">
    <property type="entry name" value="MCM_lid"/>
</dbReference>
<dbReference type="InterPro" id="IPR003593">
    <property type="entry name" value="AAA+_ATPase"/>
</dbReference>
<comment type="similarity">
    <text evidence="2 16">Belongs to the MCM family.</text>
</comment>
<feature type="compositionally biased region" description="Polar residues" evidence="17">
    <location>
        <begin position="1097"/>
        <end position="1107"/>
    </location>
</feature>
<feature type="region of interest" description="Disordered" evidence="17">
    <location>
        <begin position="1020"/>
        <end position="1039"/>
    </location>
</feature>
<keyword evidence="9 16" id="KW-0067">ATP-binding</keyword>
<dbReference type="Gene3D" id="3.40.50.300">
    <property type="entry name" value="P-loop containing nucleotide triphosphate hydrolases"/>
    <property type="match status" value="1"/>
</dbReference>
<feature type="compositionally biased region" description="Polar residues" evidence="17">
    <location>
        <begin position="857"/>
        <end position="866"/>
    </location>
</feature>
<evidence type="ECO:0000256" key="17">
    <source>
        <dbReference type="SAM" id="MobiDB-lite"/>
    </source>
</evidence>
<dbReference type="GO" id="GO:0003697">
    <property type="term" value="F:single-stranded DNA binding"/>
    <property type="evidence" value="ECO:0007669"/>
    <property type="project" value="TreeGrafter"/>
</dbReference>
<evidence type="ECO:0000256" key="4">
    <source>
        <dbReference type="ARBA" id="ARBA00022705"/>
    </source>
</evidence>
<dbReference type="Gene3D" id="2.20.28.10">
    <property type="match status" value="1"/>
</dbReference>
<dbReference type="InterPro" id="IPR027417">
    <property type="entry name" value="P-loop_NTPase"/>
</dbReference>